<organism evidence="1 2">
    <name type="scientific">Mycetomoellerius zeteki</name>
    <dbReference type="NCBI Taxonomy" id="64791"/>
    <lineage>
        <taxon>Eukaryota</taxon>
        <taxon>Metazoa</taxon>
        <taxon>Ecdysozoa</taxon>
        <taxon>Arthropoda</taxon>
        <taxon>Hexapoda</taxon>
        <taxon>Insecta</taxon>
        <taxon>Pterygota</taxon>
        <taxon>Neoptera</taxon>
        <taxon>Endopterygota</taxon>
        <taxon>Hymenoptera</taxon>
        <taxon>Apocrita</taxon>
        <taxon>Aculeata</taxon>
        <taxon>Formicoidea</taxon>
        <taxon>Formicidae</taxon>
        <taxon>Myrmicinae</taxon>
        <taxon>Mycetomoellerius</taxon>
    </lineage>
</organism>
<reference evidence="1 2" key="1">
    <citation type="submission" date="2015-09" db="EMBL/GenBank/DDBJ databases">
        <title>Trachymyrmex zeteki WGS genome.</title>
        <authorList>
            <person name="Nygaard S."/>
            <person name="Hu H."/>
            <person name="Boomsma J."/>
            <person name="Zhang G."/>
        </authorList>
    </citation>
    <scope>NUCLEOTIDE SEQUENCE [LARGE SCALE GENOMIC DNA]</scope>
    <source>
        <strain evidence="1">Tzet28-1</strain>
        <tissue evidence="1">Whole body</tissue>
    </source>
</reference>
<dbReference type="PANTHER" id="PTHR47326:SF1">
    <property type="entry name" value="HTH PSQ-TYPE DOMAIN-CONTAINING PROTEIN"/>
    <property type="match status" value="1"/>
</dbReference>
<gene>
    <name evidence="1" type="ORF">ALC60_07098</name>
</gene>
<dbReference type="Gene3D" id="3.30.420.10">
    <property type="entry name" value="Ribonuclease H-like superfamily/Ribonuclease H"/>
    <property type="match status" value="1"/>
</dbReference>
<name>A0A151X0T7_9HYME</name>
<dbReference type="PANTHER" id="PTHR47326">
    <property type="entry name" value="TRANSPOSABLE ELEMENT TC3 TRANSPOSASE-LIKE PROTEIN"/>
    <property type="match status" value="1"/>
</dbReference>
<dbReference type="EMBL" id="KQ982602">
    <property type="protein sequence ID" value="KYQ53990.1"/>
    <property type="molecule type" value="Genomic_DNA"/>
</dbReference>
<evidence type="ECO:0008006" key="3">
    <source>
        <dbReference type="Google" id="ProtNLM"/>
    </source>
</evidence>
<evidence type="ECO:0000313" key="1">
    <source>
        <dbReference type="EMBL" id="KYQ53990.1"/>
    </source>
</evidence>
<dbReference type="InterPro" id="IPR036397">
    <property type="entry name" value="RNaseH_sf"/>
</dbReference>
<proteinExistence type="predicted"/>
<dbReference type="GO" id="GO:0003676">
    <property type="term" value="F:nucleic acid binding"/>
    <property type="evidence" value="ECO:0007669"/>
    <property type="project" value="InterPro"/>
</dbReference>
<sequence>MPDYNSNKIVDILLVLGDCRGNYHRTAALYQRFPRRRYYLKRRVEFCRWSNTGQLNRHNCHYWSEENSRWFRQVAHQHRWSLNVWSGILNGYLEGSSFFYGTLNGQNYLQFLRNDLPHYLPNSKLSALCRHSALMPAHKCAGIFAVIQVRFANSCPMLNIEPTLAISRQTDCH</sequence>
<accession>A0A151X0T7</accession>
<protein>
    <recommendedName>
        <fullName evidence="3">DUF4817 domain-containing protein</fullName>
    </recommendedName>
</protein>
<dbReference type="STRING" id="64791.A0A151X0T7"/>
<dbReference type="Proteomes" id="UP000075809">
    <property type="component" value="Unassembled WGS sequence"/>
</dbReference>
<dbReference type="AlphaFoldDB" id="A0A151X0T7"/>
<keyword evidence="2" id="KW-1185">Reference proteome</keyword>
<evidence type="ECO:0000313" key="2">
    <source>
        <dbReference type="Proteomes" id="UP000075809"/>
    </source>
</evidence>